<dbReference type="AlphaFoldDB" id="A0A2W7C207"/>
<keyword evidence="2" id="KW-1185">Reference proteome</keyword>
<accession>A0A2W7C207</accession>
<evidence type="ECO:0000313" key="1">
    <source>
        <dbReference type="EMBL" id="PZV36884.1"/>
    </source>
</evidence>
<protein>
    <submittedName>
        <fullName evidence="1">Uncharacterized protein</fullName>
    </submittedName>
</protein>
<gene>
    <name evidence="1" type="ORF">B5V02_19475</name>
</gene>
<sequence length="75" mass="8629">MRYEDLPKRGDMIYMNMPMQPLPGMGTPVSPTAALEMKIDLLKAKIAHKSNPVDLEYERRCRESAHYKRSLGHRG</sequence>
<comment type="caution">
    <text evidence="1">The sequence shown here is derived from an EMBL/GenBank/DDBJ whole genome shotgun (WGS) entry which is preliminary data.</text>
</comment>
<evidence type="ECO:0000313" key="2">
    <source>
        <dbReference type="Proteomes" id="UP000248616"/>
    </source>
</evidence>
<reference evidence="2" key="1">
    <citation type="submission" date="2017-03" db="EMBL/GenBank/DDBJ databases">
        <authorList>
            <person name="Safronova V.I."/>
            <person name="Sazanova A.L."/>
            <person name="Chirak E.R."/>
        </authorList>
    </citation>
    <scope>NUCLEOTIDE SEQUENCE [LARGE SCALE GENOMIC DNA]</scope>
    <source>
        <strain evidence="2">Ach-343</strain>
    </source>
</reference>
<organism evidence="1 2">
    <name type="scientific">Mesorhizobium kowhaii</name>
    <dbReference type="NCBI Taxonomy" id="1300272"/>
    <lineage>
        <taxon>Bacteria</taxon>
        <taxon>Pseudomonadati</taxon>
        <taxon>Pseudomonadota</taxon>
        <taxon>Alphaproteobacteria</taxon>
        <taxon>Hyphomicrobiales</taxon>
        <taxon>Phyllobacteriaceae</taxon>
        <taxon>Mesorhizobium</taxon>
    </lineage>
</organism>
<dbReference type="Proteomes" id="UP000248616">
    <property type="component" value="Unassembled WGS sequence"/>
</dbReference>
<name>A0A2W7C207_9HYPH</name>
<proteinExistence type="predicted"/>
<dbReference type="EMBL" id="MZXV01000040">
    <property type="protein sequence ID" value="PZV36884.1"/>
    <property type="molecule type" value="Genomic_DNA"/>
</dbReference>